<reference evidence="1 2" key="1">
    <citation type="submission" date="2007-06" db="EMBL/GenBank/DDBJ databases">
        <authorList>
            <person name="Shimkets L."/>
            <person name="Ferriera S."/>
            <person name="Johnson J."/>
            <person name="Kravitz S."/>
            <person name="Beeson K."/>
            <person name="Sutton G."/>
            <person name="Rogers Y.-H."/>
            <person name="Friedman R."/>
            <person name="Frazier M."/>
            <person name="Venter J.C."/>
        </authorList>
    </citation>
    <scope>NUCLEOTIDE SEQUENCE [LARGE SCALE GENOMIC DNA]</scope>
    <source>
        <strain evidence="1 2">SIR-1</strain>
    </source>
</reference>
<dbReference type="Proteomes" id="UP000005801">
    <property type="component" value="Unassembled WGS sequence"/>
</dbReference>
<sequence length="439" mass="49044">MLSMAAIVDDNLSRLDEREPAALQLRLNGRELSYYGKAVSISTTSSKRNRKLKKAIEEEMAAGRLPPGAGELIVEWGPLDGPRDRFLMVEHEGKRNFINVKLKGPRAKKGKGPGREQVFVTGTCLFGKHGVRATTDRGNTLHLCSPSEMRNATAQTHGVIENLDFMDGLHGYEVQSTLLRQGALSWCGSEQVFFNAPFIPYVLYGRGALERGLLNRRTFLDYVDRLAARVQDVIDYERGVAECAVVPLDPLYPFLDDLLDTDRTLEDFVRRLVAHDPWWGAYLGEDTVEDFESLGFASYVKVYHDLLSAPGDIDLWAVEMQEEMRIMKIAYAAMRDGKLSIPKGNNRTLGLYPFVQVVSPNAEGQCNMAFYSEEYGRRDLAREILERATRSVPKAIVRDAQSTLIDLERRRSAGAQTHAEAAEPLRARLPFSQAAGSAS</sequence>
<organism evidence="1 2">
    <name type="scientific">Plesiocystis pacifica SIR-1</name>
    <dbReference type="NCBI Taxonomy" id="391625"/>
    <lineage>
        <taxon>Bacteria</taxon>
        <taxon>Pseudomonadati</taxon>
        <taxon>Myxococcota</taxon>
        <taxon>Polyangia</taxon>
        <taxon>Nannocystales</taxon>
        <taxon>Nannocystaceae</taxon>
        <taxon>Plesiocystis</taxon>
    </lineage>
</organism>
<evidence type="ECO:0000313" key="2">
    <source>
        <dbReference type="Proteomes" id="UP000005801"/>
    </source>
</evidence>
<proteinExistence type="predicted"/>
<dbReference type="AlphaFoldDB" id="A6G2E5"/>
<accession>A6G2E5</accession>
<keyword evidence="2" id="KW-1185">Reference proteome</keyword>
<evidence type="ECO:0000313" key="1">
    <source>
        <dbReference type="EMBL" id="EDM79882.1"/>
    </source>
</evidence>
<name>A6G2E5_9BACT</name>
<dbReference type="EMBL" id="ABCS01000015">
    <property type="protein sequence ID" value="EDM79882.1"/>
    <property type="molecule type" value="Genomic_DNA"/>
</dbReference>
<comment type="caution">
    <text evidence="1">The sequence shown here is derived from an EMBL/GenBank/DDBJ whole genome shotgun (WGS) entry which is preliminary data.</text>
</comment>
<protein>
    <submittedName>
        <fullName evidence="1">Uncharacterized protein</fullName>
    </submittedName>
</protein>
<gene>
    <name evidence="1" type="ORF">PPSIR1_22611</name>
</gene>